<keyword evidence="4" id="KW-0175">Coiled coil</keyword>
<dbReference type="GO" id="GO:0000226">
    <property type="term" value="P:microtubule cytoskeleton organization"/>
    <property type="evidence" value="ECO:0007669"/>
    <property type="project" value="InterPro"/>
</dbReference>
<keyword evidence="5" id="KW-0206">Cytoskeleton</keyword>
<name>A0AAE0UKL9_9TELE</name>
<feature type="compositionally biased region" description="Polar residues" evidence="6">
    <location>
        <begin position="463"/>
        <end position="481"/>
    </location>
</feature>
<sequence>EILTPPPMSEKKPLTNGHASPVRLPANSSNNQTGVESLLKTDDRMRLARERREERERSLAMREQALMEKERRARLQYERTREERWRRLEEQRQKEEQRRAAVEEKRRQQLEEEKERLEALMRKSLERSLQLEIRNKRGINGQSDYALPHDLIAPSPATNELGNVPSSPHRSLYCASPGRHRANTVALEMGRANSAPNTPKKERLRTERRTPAGSPVRRAESPADVIRRAASPKLTPNQSPGPRHYPTSPLRHRPSTLHTDEKVTSTRQAQEVKGHDPVDKKPLTELEVSAGQVSGTCKAESPKPAVSSTARSTDHSPLTSEKAVARTTNGDEVAQVLAERRRLSHKQMEHDEKDRLKAEQLKKNQEEMKEEKRRKADEEKELQEKQEVERELMKQQEEQERQQRKKRIEEIMKRTRKSDGEMKREDSQELHSPPAHTHTHTPSVPGEVQVNSKVKGEVKTPPTGAQVSSTPQKQVNLKSCV</sequence>
<feature type="region of interest" description="Disordered" evidence="6">
    <location>
        <begin position="187"/>
        <end position="481"/>
    </location>
</feature>
<feature type="compositionally biased region" description="Polar residues" evidence="6">
    <location>
        <begin position="26"/>
        <end position="35"/>
    </location>
</feature>
<feature type="compositionally biased region" description="Polar residues" evidence="6">
    <location>
        <begin position="306"/>
        <end position="319"/>
    </location>
</feature>
<keyword evidence="3" id="KW-0963">Cytoplasm</keyword>
<organism evidence="7 8">
    <name type="scientific">Hemibagrus guttatus</name>
    <dbReference type="NCBI Taxonomy" id="175788"/>
    <lineage>
        <taxon>Eukaryota</taxon>
        <taxon>Metazoa</taxon>
        <taxon>Chordata</taxon>
        <taxon>Craniata</taxon>
        <taxon>Vertebrata</taxon>
        <taxon>Euteleostomi</taxon>
        <taxon>Actinopterygii</taxon>
        <taxon>Neopterygii</taxon>
        <taxon>Teleostei</taxon>
        <taxon>Ostariophysi</taxon>
        <taxon>Siluriformes</taxon>
        <taxon>Bagridae</taxon>
        <taxon>Hemibagrus</taxon>
    </lineage>
</organism>
<comment type="similarity">
    <text evidence="2">Belongs to the MAP7 family.</text>
</comment>
<gene>
    <name evidence="7" type="ORF">QTP70_029044</name>
</gene>
<evidence type="ECO:0000256" key="4">
    <source>
        <dbReference type="ARBA" id="ARBA00023054"/>
    </source>
</evidence>
<feature type="compositionally biased region" description="Basic and acidic residues" evidence="6">
    <location>
        <begin position="258"/>
        <end position="284"/>
    </location>
</feature>
<feature type="compositionally biased region" description="Basic and acidic residues" evidence="6">
    <location>
        <begin position="338"/>
        <end position="429"/>
    </location>
</feature>
<evidence type="ECO:0000256" key="1">
    <source>
        <dbReference type="ARBA" id="ARBA00004245"/>
    </source>
</evidence>
<comment type="subcellular location">
    <subcellularLocation>
        <location evidence="1">Cytoplasm</location>
        <location evidence="1">Cytoskeleton</location>
    </subcellularLocation>
</comment>
<dbReference type="EMBL" id="JAUCMX010000027">
    <property type="protein sequence ID" value="KAK3509341.1"/>
    <property type="molecule type" value="Genomic_DNA"/>
</dbReference>
<reference evidence="7" key="1">
    <citation type="submission" date="2023-06" db="EMBL/GenBank/DDBJ databases">
        <title>Male Hemibagrus guttatus genome.</title>
        <authorList>
            <person name="Bian C."/>
        </authorList>
    </citation>
    <scope>NUCLEOTIDE SEQUENCE</scope>
    <source>
        <strain evidence="7">Male_cb2023</strain>
        <tissue evidence="7">Muscle</tissue>
    </source>
</reference>
<proteinExistence type="inferred from homology"/>
<dbReference type="InterPro" id="IPR051483">
    <property type="entry name" value="MAP7_domain-containing"/>
</dbReference>
<dbReference type="PANTHER" id="PTHR15073">
    <property type="entry name" value="MICROTUBULE-ASSOCIATED PROTEIN"/>
    <property type="match status" value="1"/>
</dbReference>
<feature type="compositionally biased region" description="Basic and acidic residues" evidence="6">
    <location>
        <begin position="217"/>
        <end position="227"/>
    </location>
</feature>
<dbReference type="Proteomes" id="UP001274896">
    <property type="component" value="Unassembled WGS sequence"/>
</dbReference>
<feature type="non-terminal residue" evidence="7">
    <location>
        <position position="481"/>
    </location>
</feature>
<evidence type="ECO:0000256" key="5">
    <source>
        <dbReference type="ARBA" id="ARBA00023212"/>
    </source>
</evidence>
<feature type="compositionally biased region" description="Low complexity" evidence="6">
    <location>
        <begin position="433"/>
        <end position="442"/>
    </location>
</feature>
<dbReference type="PANTHER" id="PTHR15073:SF3">
    <property type="entry name" value="MAP7 DOMAIN-CONTAINING PROTEIN 2"/>
    <property type="match status" value="1"/>
</dbReference>
<evidence type="ECO:0000256" key="3">
    <source>
        <dbReference type="ARBA" id="ARBA00022490"/>
    </source>
</evidence>
<accession>A0AAE0UKL9</accession>
<evidence type="ECO:0000256" key="2">
    <source>
        <dbReference type="ARBA" id="ARBA00007525"/>
    </source>
</evidence>
<protein>
    <recommendedName>
        <fullName evidence="9">MAP7 domain containing 2a</fullName>
    </recommendedName>
</protein>
<feature type="compositionally biased region" description="Basic and acidic residues" evidence="6">
    <location>
        <begin position="199"/>
        <end position="210"/>
    </location>
</feature>
<evidence type="ECO:0000313" key="8">
    <source>
        <dbReference type="Proteomes" id="UP001274896"/>
    </source>
</evidence>
<evidence type="ECO:0000256" key="6">
    <source>
        <dbReference type="SAM" id="MobiDB-lite"/>
    </source>
</evidence>
<dbReference type="InterPro" id="IPR008604">
    <property type="entry name" value="MAP7_fam"/>
</dbReference>
<evidence type="ECO:0008006" key="9">
    <source>
        <dbReference type="Google" id="ProtNLM"/>
    </source>
</evidence>
<feature type="region of interest" description="Disordered" evidence="6">
    <location>
        <begin position="1"/>
        <end position="113"/>
    </location>
</feature>
<comment type="caution">
    <text evidence="7">The sequence shown here is derived from an EMBL/GenBank/DDBJ whole genome shotgun (WGS) entry which is preliminary data.</text>
</comment>
<dbReference type="AlphaFoldDB" id="A0AAE0UKL9"/>
<dbReference type="Pfam" id="PF05672">
    <property type="entry name" value="MAP7"/>
    <property type="match status" value="1"/>
</dbReference>
<keyword evidence="8" id="KW-1185">Reference proteome</keyword>
<feature type="compositionally biased region" description="Basic and acidic residues" evidence="6">
    <location>
        <begin position="39"/>
        <end position="113"/>
    </location>
</feature>
<dbReference type="GO" id="GO:0015630">
    <property type="term" value="C:microtubule cytoskeleton"/>
    <property type="evidence" value="ECO:0007669"/>
    <property type="project" value="InterPro"/>
</dbReference>
<evidence type="ECO:0000313" key="7">
    <source>
        <dbReference type="EMBL" id="KAK3509341.1"/>
    </source>
</evidence>